<evidence type="ECO:0000313" key="1">
    <source>
        <dbReference type="EMBL" id="SBS90059.1"/>
    </source>
</evidence>
<gene>
    <name evidence="1" type="ORF">PMALA_028430</name>
</gene>
<dbReference type="EMBL" id="FLQW01001526">
    <property type="protein sequence ID" value="SBS90059.1"/>
    <property type="molecule type" value="Genomic_DNA"/>
</dbReference>
<reference evidence="2" key="1">
    <citation type="submission" date="2016-05" db="EMBL/GenBank/DDBJ databases">
        <authorList>
            <person name="Naeem Raeece"/>
        </authorList>
    </citation>
    <scope>NUCLEOTIDE SEQUENCE [LARGE SCALE GENOMIC DNA]</scope>
</reference>
<evidence type="ECO:0000313" key="2">
    <source>
        <dbReference type="Proteomes" id="UP000078597"/>
    </source>
</evidence>
<sequence>FFEEVLKVIFIHLNYLSDDFFDNAENSFILFGIYNIYEIISNLEDVNVNIVKLVDSIDTIIYAKLGLHLPDLSFVYEEFQPTYVDDD</sequence>
<organism evidence="1 2">
    <name type="scientific">Plasmodium malariae</name>
    <dbReference type="NCBI Taxonomy" id="5858"/>
    <lineage>
        <taxon>Eukaryota</taxon>
        <taxon>Sar</taxon>
        <taxon>Alveolata</taxon>
        <taxon>Apicomplexa</taxon>
        <taxon>Aconoidasida</taxon>
        <taxon>Haemosporida</taxon>
        <taxon>Plasmodiidae</taxon>
        <taxon>Plasmodium</taxon>
        <taxon>Plasmodium (Plasmodium)</taxon>
    </lineage>
</organism>
<name>A0A1A8WAL8_PLAMA</name>
<proteinExistence type="predicted"/>
<dbReference type="Proteomes" id="UP000078597">
    <property type="component" value="Unassembled WGS sequence"/>
</dbReference>
<dbReference type="AlphaFoldDB" id="A0A1A8WAL8"/>
<dbReference type="VEuPathDB" id="PlasmoDB:PmUG01_14022100"/>
<accession>A0A1A8WAL8</accession>
<protein>
    <submittedName>
        <fullName evidence="1">Uncharacterized protein</fullName>
    </submittedName>
</protein>
<feature type="non-terminal residue" evidence="1">
    <location>
        <position position="1"/>
    </location>
</feature>